<sequence>EQLTRLPSGLFIVSAKHNKPADLAHLALVYRAGIRYESNEQIGLTRLIRAIILNFPKKIGSEQIQFPSGSDIRPLLTHDYLGVRLQVPLSSSKLALEYLSLIADLKECDLDHIIHLILLSQVLPRDGSLSGLERPPDKLAADYVRRAAYG</sequence>
<reference evidence="2" key="1">
    <citation type="submission" date="2022-10" db="EMBL/GenBank/DDBJ databases">
        <title>Genome assembly of Pristionchus species.</title>
        <authorList>
            <person name="Yoshida K."/>
            <person name="Sommer R.J."/>
        </authorList>
    </citation>
    <scope>NUCLEOTIDE SEQUENCE [LARGE SCALE GENOMIC DNA]</scope>
    <source>
        <strain evidence="2">RS5460</strain>
    </source>
</reference>
<keyword evidence="2" id="KW-1185">Reference proteome</keyword>
<dbReference type="EMBL" id="BTRK01000004">
    <property type="protein sequence ID" value="GMR50237.1"/>
    <property type="molecule type" value="Genomic_DNA"/>
</dbReference>
<gene>
    <name evidence="1" type="ORF">PMAYCL1PPCAC_20432</name>
</gene>
<feature type="non-terminal residue" evidence="1">
    <location>
        <position position="1"/>
    </location>
</feature>
<comment type="caution">
    <text evidence="1">The sequence shown here is derived from an EMBL/GenBank/DDBJ whole genome shotgun (WGS) entry which is preliminary data.</text>
</comment>
<accession>A0AAN5CTD3</accession>
<feature type="non-terminal residue" evidence="1">
    <location>
        <position position="150"/>
    </location>
</feature>
<proteinExistence type="predicted"/>
<dbReference type="Proteomes" id="UP001328107">
    <property type="component" value="Unassembled WGS sequence"/>
</dbReference>
<organism evidence="1 2">
    <name type="scientific">Pristionchus mayeri</name>
    <dbReference type="NCBI Taxonomy" id="1317129"/>
    <lineage>
        <taxon>Eukaryota</taxon>
        <taxon>Metazoa</taxon>
        <taxon>Ecdysozoa</taxon>
        <taxon>Nematoda</taxon>
        <taxon>Chromadorea</taxon>
        <taxon>Rhabditida</taxon>
        <taxon>Rhabditina</taxon>
        <taxon>Diplogasteromorpha</taxon>
        <taxon>Diplogasteroidea</taxon>
        <taxon>Neodiplogasteridae</taxon>
        <taxon>Pristionchus</taxon>
    </lineage>
</organism>
<dbReference type="AlphaFoldDB" id="A0AAN5CTD3"/>
<protein>
    <submittedName>
        <fullName evidence="1">Uncharacterized protein</fullName>
    </submittedName>
</protein>
<name>A0AAN5CTD3_9BILA</name>
<evidence type="ECO:0000313" key="2">
    <source>
        <dbReference type="Proteomes" id="UP001328107"/>
    </source>
</evidence>
<evidence type="ECO:0000313" key="1">
    <source>
        <dbReference type="EMBL" id="GMR50237.1"/>
    </source>
</evidence>